<comment type="caution">
    <text evidence="1">The sequence shown here is derived from an EMBL/GenBank/DDBJ whole genome shotgun (WGS) entry which is preliminary data.</text>
</comment>
<accession>A0ACB9RBR4</accession>
<gene>
    <name evidence="1" type="ORF">MLD38_014119</name>
</gene>
<evidence type="ECO:0000313" key="2">
    <source>
        <dbReference type="Proteomes" id="UP001057402"/>
    </source>
</evidence>
<reference evidence="2" key="1">
    <citation type="journal article" date="2023" name="Front. Plant Sci.">
        <title>Chromosomal-level genome assembly of Melastoma candidum provides insights into trichome evolution.</title>
        <authorList>
            <person name="Zhong Y."/>
            <person name="Wu W."/>
            <person name="Sun C."/>
            <person name="Zou P."/>
            <person name="Liu Y."/>
            <person name="Dai S."/>
            <person name="Zhou R."/>
        </authorList>
    </citation>
    <scope>NUCLEOTIDE SEQUENCE [LARGE SCALE GENOMIC DNA]</scope>
</reference>
<protein>
    <submittedName>
        <fullName evidence="1">Uncharacterized protein</fullName>
    </submittedName>
</protein>
<proteinExistence type="predicted"/>
<dbReference type="EMBL" id="CM042883">
    <property type="protein sequence ID" value="KAI4376348.1"/>
    <property type="molecule type" value="Genomic_DNA"/>
</dbReference>
<dbReference type="Proteomes" id="UP001057402">
    <property type="component" value="Chromosome 4"/>
</dbReference>
<sequence length="669" mass="75472">MFYLMIWAFFTRKQLSSSRAKRTDAPNLFKLNDSADHLSSVLNHTVKEDSICIANIGLNTAMLELLGDATLVETCTFLRNQLQESVKGVVALEGYLLRHVASFQGQTTRLSQAMNSLNTEVVSWESMCEIQRDVEHLKSIGKEKDMEIASLNRAISSLSEACSVSLREIENTEASLMSPGNVDGSLTVDEIFNLPFRDGEKALPSEEFCKSLAERLLLCVKRYSSARSEQWEQGQNELKATIANLQRELYEKDVEKERACKDLVNQIKKAEAAAKGYSSDLQSSKILIDELREKVKTIEEGQGKMMHQLKEFEDQRMASVELEERGRSLSELVASKDQEIEALMQALDEEELQMEQLTKKNEELDKLLLEKELAMKDLEVSQGKALKKLSVTVSKFDELHNFSVGLLSEIEKLQSHIKEQDAEISFLRQEVTRRTNEVIASSRSSNTAATKEIYDFLSWIDDLLSGAALLKADNMRGAQLNDCKELLLKKVVSISTELEDLWTAAHGRDALLQVERSRVEELTQKGESLEKALQEKEYQLSLRQSISDSGQQSVLTSEIVEVEPVRNNRTAATTSTSQVRNLRKGDNAIAIDMDPDNKSPIEDEDDDKVHGFKSLTTSRFVPKFARRVTDMVDGLWVSCDRTLMRQPTLRLAIMIYWAVLHSLLAALDV</sequence>
<name>A0ACB9RBR4_9MYRT</name>
<keyword evidence="2" id="KW-1185">Reference proteome</keyword>
<evidence type="ECO:0000313" key="1">
    <source>
        <dbReference type="EMBL" id="KAI4376348.1"/>
    </source>
</evidence>
<organism evidence="1 2">
    <name type="scientific">Melastoma candidum</name>
    <dbReference type="NCBI Taxonomy" id="119954"/>
    <lineage>
        <taxon>Eukaryota</taxon>
        <taxon>Viridiplantae</taxon>
        <taxon>Streptophyta</taxon>
        <taxon>Embryophyta</taxon>
        <taxon>Tracheophyta</taxon>
        <taxon>Spermatophyta</taxon>
        <taxon>Magnoliopsida</taxon>
        <taxon>eudicotyledons</taxon>
        <taxon>Gunneridae</taxon>
        <taxon>Pentapetalae</taxon>
        <taxon>rosids</taxon>
        <taxon>malvids</taxon>
        <taxon>Myrtales</taxon>
        <taxon>Melastomataceae</taxon>
        <taxon>Melastomatoideae</taxon>
        <taxon>Melastomateae</taxon>
        <taxon>Melastoma</taxon>
    </lineage>
</organism>